<dbReference type="AlphaFoldDB" id="A0A812TVG9"/>
<protein>
    <submittedName>
        <fullName evidence="3">Uncharacterized protein</fullName>
    </submittedName>
</protein>
<comment type="caution">
    <text evidence="3">The sequence shown here is derived from an EMBL/GenBank/DDBJ whole genome shotgun (WGS) entry which is preliminary data.</text>
</comment>
<feature type="region of interest" description="Disordered" evidence="2">
    <location>
        <begin position="101"/>
        <end position="125"/>
    </location>
</feature>
<gene>
    <name evidence="3" type="ORF">SNEC2469_LOCUS15947</name>
</gene>
<feature type="region of interest" description="Disordered" evidence="2">
    <location>
        <begin position="1"/>
        <end position="26"/>
    </location>
</feature>
<evidence type="ECO:0000256" key="2">
    <source>
        <dbReference type="SAM" id="MobiDB-lite"/>
    </source>
</evidence>
<keyword evidence="4" id="KW-1185">Reference proteome</keyword>
<sequence length="259" mass="29825">MPVPGTPQRILEDAEEVDVEDSPRLPSDWSPLEYELLEYADSLPSGFAERIGRELEGQHRRVAQLRSLNSLMLHVLQSEGLLARSGTASQVKALSETCQTHVETRTDRSPRQAPAVPKAWQEPAVTPRKEASQRLVLASVSRQLELKVFEVRRAAEKELKELSHRVRAAEEHNWKLRKESCSEDVAGRKKLWEAETKLNRLQNRVQQLETRRRTWARKLRQREEEVRQVTASIAEMSAEVLIPYLGRTQLPTRTRDSER</sequence>
<keyword evidence="1" id="KW-0175">Coiled coil</keyword>
<dbReference type="EMBL" id="CAJNJA010026021">
    <property type="protein sequence ID" value="CAE7553332.1"/>
    <property type="molecule type" value="Genomic_DNA"/>
</dbReference>
<reference evidence="3" key="1">
    <citation type="submission" date="2021-02" db="EMBL/GenBank/DDBJ databases">
        <authorList>
            <person name="Dougan E. K."/>
            <person name="Rhodes N."/>
            <person name="Thang M."/>
            <person name="Chan C."/>
        </authorList>
    </citation>
    <scope>NUCLEOTIDE SEQUENCE</scope>
</reference>
<accession>A0A812TVG9</accession>
<evidence type="ECO:0000313" key="4">
    <source>
        <dbReference type="Proteomes" id="UP000601435"/>
    </source>
</evidence>
<organism evidence="3 4">
    <name type="scientific">Symbiodinium necroappetens</name>
    <dbReference type="NCBI Taxonomy" id="1628268"/>
    <lineage>
        <taxon>Eukaryota</taxon>
        <taxon>Sar</taxon>
        <taxon>Alveolata</taxon>
        <taxon>Dinophyceae</taxon>
        <taxon>Suessiales</taxon>
        <taxon>Symbiodiniaceae</taxon>
        <taxon>Symbiodinium</taxon>
    </lineage>
</organism>
<evidence type="ECO:0000256" key="1">
    <source>
        <dbReference type="SAM" id="Coils"/>
    </source>
</evidence>
<dbReference type="Proteomes" id="UP000601435">
    <property type="component" value="Unassembled WGS sequence"/>
</dbReference>
<dbReference type="OrthoDB" id="430743at2759"/>
<proteinExistence type="predicted"/>
<feature type="coiled-coil region" evidence="1">
    <location>
        <begin position="152"/>
        <end position="239"/>
    </location>
</feature>
<name>A0A812TVG9_9DINO</name>
<evidence type="ECO:0000313" key="3">
    <source>
        <dbReference type="EMBL" id="CAE7553332.1"/>
    </source>
</evidence>